<evidence type="ECO:0000256" key="2">
    <source>
        <dbReference type="ARBA" id="ARBA00005792"/>
    </source>
</evidence>
<keyword evidence="8" id="KW-0496">Mitochondrion</keyword>
<dbReference type="Gene3D" id="1.20.960.10">
    <property type="entry name" value="Mitochondrial outer membrane translocase complex, subunit Tom20 domain"/>
    <property type="match status" value="1"/>
</dbReference>
<dbReference type="Pfam" id="PF02064">
    <property type="entry name" value="MAS20"/>
    <property type="match status" value="1"/>
</dbReference>
<evidence type="ECO:0000256" key="5">
    <source>
        <dbReference type="ARBA" id="ARBA00022787"/>
    </source>
</evidence>
<keyword evidence="4 11" id="KW-0812">Transmembrane</keyword>
<dbReference type="OrthoDB" id="2154253at2759"/>
<gene>
    <name evidence="12" type="ORF">TCAL_08123</name>
</gene>
<dbReference type="OMA" id="HKRINAP"/>
<dbReference type="InterPro" id="IPR023392">
    <property type="entry name" value="Tom20_dom_sf"/>
</dbReference>
<evidence type="ECO:0008006" key="14">
    <source>
        <dbReference type="Google" id="ProtNLM"/>
    </source>
</evidence>
<feature type="region of interest" description="Disordered" evidence="10">
    <location>
        <begin position="49"/>
        <end position="68"/>
    </location>
</feature>
<feature type="transmembrane region" description="Helical" evidence="11">
    <location>
        <begin position="16"/>
        <end position="35"/>
    </location>
</feature>
<dbReference type="GO" id="GO:0008320">
    <property type="term" value="F:protein transmembrane transporter activity"/>
    <property type="evidence" value="ECO:0007669"/>
    <property type="project" value="TreeGrafter"/>
</dbReference>
<comment type="subcellular location">
    <subcellularLocation>
        <location evidence="1">Mitochondrion outer membrane</location>
        <topology evidence="1">Single-pass membrane protein</topology>
    </subcellularLocation>
</comment>
<dbReference type="GO" id="GO:0030943">
    <property type="term" value="F:mitochondrion targeting sequence binding"/>
    <property type="evidence" value="ECO:0007669"/>
    <property type="project" value="TreeGrafter"/>
</dbReference>
<dbReference type="GO" id="GO:0005742">
    <property type="term" value="C:mitochondrial outer membrane translocase complex"/>
    <property type="evidence" value="ECO:0007669"/>
    <property type="project" value="InterPro"/>
</dbReference>
<proteinExistence type="inferred from homology"/>
<keyword evidence="6" id="KW-0653">Protein transport</keyword>
<organism evidence="12 13">
    <name type="scientific">Tigriopus californicus</name>
    <name type="common">Marine copepod</name>
    <dbReference type="NCBI Taxonomy" id="6832"/>
    <lineage>
        <taxon>Eukaryota</taxon>
        <taxon>Metazoa</taxon>
        <taxon>Ecdysozoa</taxon>
        <taxon>Arthropoda</taxon>
        <taxon>Crustacea</taxon>
        <taxon>Multicrustacea</taxon>
        <taxon>Hexanauplia</taxon>
        <taxon>Copepoda</taxon>
        <taxon>Harpacticoida</taxon>
        <taxon>Harpacticidae</taxon>
        <taxon>Tigriopus</taxon>
    </lineage>
</organism>
<evidence type="ECO:0000313" key="12">
    <source>
        <dbReference type="EMBL" id="TRY78513.1"/>
    </source>
</evidence>
<dbReference type="Proteomes" id="UP000318571">
    <property type="component" value="Chromosome 11"/>
</dbReference>
<feature type="compositionally biased region" description="Basic residues" evidence="10">
    <location>
        <begin position="49"/>
        <end position="62"/>
    </location>
</feature>
<dbReference type="InterPro" id="IPR022422">
    <property type="entry name" value="MAS20_rcpt_metazoan"/>
</dbReference>
<comment type="caution">
    <text evidence="12">The sequence shown here is derived from an EMBL/GenBank/DDBJ whole genome shotgun (WGS) entry which is preliminary data.</text>
</comment>
<name>A0A553PLG6_TIGCA</name>
<evidence type="ECO:0000256" key="10">
    <source>
        <dbReference type="SAM" id="MobiDB-lite"/>
    </source>
</evidence>
<evidence type="ECO:0000256" key="9">
    <source>
        <dbReference type="ARBA" id="ARBA00023136"/>
    </source>
</evidence>
<keyword evidence="13" id="KW-1185">Reference proteome</keyword>
<feature type="region of interest" description="Disordered" evidence="10">
    <location>
        <begin position="155"/>
        <end position="188"/>
    </location>
</feature>
<dbReference type="SUPFAM" id="SSF47157">
    <property type="entry name" value="Mitochondrial import receptor subunit Tom20"/>
    <property type="match status" value="1"/>
</dbReference>
<dbReference type="PANTHER" id="PTHR12430">
    <property type="entry name" value="MITOCHONDRIAL IMPORT RECEPTOR SUBUNIT TOM20"/>
    <property type="match status" value="1"/>
</dbReference>
<sequence>MTSSVASSSLSPTGRTLSWCAGLGAAAFLGYCFYFDRSRRAAPDFKKKLREKRRHAAKRAAAHRGPALPDFSDHEAVQRFFLQEVQLGEELLAQGDIENGVEHLSLAVAVCGQPHSLLGVLQQTLPPQIYQHLLQNLDLAQQRVRSHVSRNVAGLIRPGTEGPPASAGAAPGSGPAGLALGLNEEDVE</sequence>
<keyword evidence="9 11" id="KW-0472">Membrane</keyword>
<dbReference type="InterPro" id="IPR002056">
    <property type="entry name" value="MAS20"/>
</dbReference>
<dbReference type="GO" id="GO:0030150">
    <property type="term" value="P:protein import into mitochondrial matrix"/>
    <property type="evidence" value="ECO:0007669"/>
    <property type="project" value="TreeGrafter"/>
</dbReference>
<evidence type="ECO:0000256" key="11">
    <source>
        <dbReference type="SAM" id="Phobius"/>
    </source>
</evidence>
<evidence type="ECO:0000256" key="4">
    <source>
        <dbReference type="ARBA" id="ARBA00022692"/>
    </source>
</evidence>
<evidence type="ECO:0000313" key="13">
    <source>
        <dbReference type="Proteomes" id="UP000318571"/>
    </source>
</evidence>
<keyword evidence="5" id="KW-1000">Mitochondrion outer membrane</keyword>
<keyword evidence="7 11" id="KW-1133">Transmembrane helix</keyword>
<feature type="compositionally biased region" description="Low complexity" evidence="10">
    <location>
        <begin position="162"/>
        <end position="182"/>
    </location>
</feature>
<evidence type="ECO:0000256" key="8">
    <source>
        <dbReference type="ARBA" id="ARBA00023128"/>
    </source>
</evidence>
<evidence type="ECO:0000256" key="1">
    <source>
        <dbReference type="ARBA" id="ARBA00004572"/>
    </source>
</evidence>
<dbReference type="STRING" id="6832.A0A553PLG6"/>
<comment type="similarity">
    <text evidence="2">Belongs to the Tom20 family.</text>
</comment>
<reference evidence="12 13" key="1">
    <citation type="journal article" date="2018" name="Nat. Ecol. Evol.">
        <title>Genomic signatures of mitonuclear coevolution across populations of Tigriopus californicus.</title>
        <authorList>
            <person name="Barreto F.S."/>
            <person name="Watson E.T."/>
            <person name="Lima T.G."/>
            <person name="Willett C.S."/>
            <person name="Edmands S."/>
            <person name="Li W."/>
            <person name="Burton R.S."/>
        </authorList>
    </citation>
    <scope>NUCLEOTIDE SEQUENCE [LARGE SCALE GENOMIC DNA]</scope>
    <source>
        <strain evidence="12 13">San Diego</strain>
    </source>
</reference>
<dbReference type="EMBL" id="VCGU01000003">
    <property type="protein sequence ID" value="TRY78513.1"/>
    <property type="molecule type" value="Genomic_DNA"/>
</dbReference>
<evidence type="ECO:0000256" key="7">
    <source>
        <dbReference type="ARBA" id="ARBA00022989"/>
    </source>
</evidence>
<dbReference type="AlphaFoldDB" id="A0A553PLG6"/>
<keyword evidence="3" id="KW-0813">Transport</keyword>
<accession>A0A553PLG6</accession>
<dbReference type="PRINTS" id="PR00351">
    <property type="entry name" value="OM20RECEPTOR"/>
</dbReference>
<evidence type="ECO:0000256" key="3">
    <source>
        <dbReference type="ARBA" id="ARBA00022448"/>
    </source>
</evidence>
<dbReference type="GO" id="GO:0006605">
    <property type="term" value="P:protein targeting"/>
    <property type="evidence" value="ECO:0007669"/>
    <property type="project" value="InterPro"/>
</dbReference>
<dbReference type="GO" id="GO:0006886">
    <property type="term" value="P:intracellular protein transport"/>
    <property type="evidence" value="ECO:0007669"/>
    <property type="project" value="InterPro"/>
</dbReference>
<protein>
    <recommendedName>
        <fullName evidence="14">Mitochondrial import receptor subunit TOM20 homolog</fullName>
    </recommendedName>
</protein>
<dbReference type="PRINTS" id="PR01989">
    <property type="entry name" value="EUOM20RECPTR"/>
</dbReference>
<dbReference type="GO" id="GO:0016031">
    <property type="term" value="P:tRNA import into mitochondrion"/>
    <property type="evidence" value="ECO:0007669"/>
    <property type="project" value="TreeGrafter"/>
</dbReference>
<dbReference type="PANTHER" id="PTHR12430:SF0">
    <property type="entry name" value="TRANSLOCASE OF OUTER MITOCHONDRIAL MEMBRANE 20"/>
    <property type="match status" value="1"/>
</dbReference>
<evidence type="ECO:0000256" key="6">
    <source>
        <dbReference type="ARBA" id="ARBA00022927"/>
    </source>
</evidence>